<keyword evidence="3" id="KW-0520">NAD</keyword>
<dbReference type="Gene3D" id="3.40.50.720">
    <property type="entry name" value="NAD(P)-binding Rossmann-like Domain"/>
    <property type="match status" value="2"/>
</dbReference>
<accession>A0A4R5KT57</accession>
<name>A0A4R5KT57_9BACL</name>
<gene>
    <name evidence="7" type="ORF">E1757_11210</name>
</gene>
<dbReference type="Proteomes" id="UP000295636">
    <property type="component" value="Unassembled WGS sequence"/>
</dbReference>
<dbReference type="CDD" id="cd05300">
    <property type="entry name" value="2-Hacid_dh_1"/>
    <property type="match status" value="1"/>
</dbReference>
<evidence type="ECO:0000256" key="4">
    <source>
        <dbReference type="RuleBase" id="RU003719"/>
    </source>
</evidence>
<keyword evidence="8" id="KW-1185">Reference proteome</keyword>
<dbReference type="GO" id="GO:0051287">
    <property type="term" value="F:NAD binding"/>
    <property type="evidence" value="ECO:0007669"/>
    <property type="project" value="InterPro"/>
</dbReference>
<proteinExistence type="inferred from homology"/>
<dbReference type="PANTHER" id="PTHR43333:SF1">
    <property type="entry name" value="D-ISOMER SPECIFIC 2-HYDROXYACID DEHYDROGENASE NAD-BINDING DOMAIN-CONTAINING PROTEIN"/>
    <property type="match status" value="1"/>
</dbReference>
<dbReference type="SUPFAM" id="SSF51735">
    <property type="entry name" value="NAD(P)-binding Rossmann-fold domains"/>
    <property type="match status" value="1"/>
</dbReference>
<dbReference type="InterPro" id="IPR006139">
    <property type="entry name" value="D-isomer_2_OHA_DH_cat_dom"/>
</dbReference>
<dbReference type="InterPro" id="IPR029753">
    <property type="entry name" value="D-isomer_DH_CS"/>
</dbReference>
<reference evidence="7 8" key="1">
    <citation type="submission" date="2019-03" db="EMBL/GenBank/DDBJ databases">
        <title>This is whole genome sequence of Paenibacillus sp MS74 strain.</title>
        <authorList>
            <person name="Trinh H.N."/>
        </authorList>
    </citation>
    <scope>NUCLEOTIDE SEQUENCE [LARGE SCALE GENOMIC DNA]</scope>
    <source>
        <strain evidence="7 8">MS74</strain>
    </source>
</reference>
<evidence type="ECO:0000259" key="5">
    <source>
        <dbReference type="Pfam" id="PF00389"/>
    </source>
</evidence>
<comment type="caution">
    <text evidence="7">The sequence shown here is derived from an EMBL/GenBank/DDBJ whole genome shotgun (WGS) entry which is preliminary data.</text>
</comment>
<dbReference type="Pfam" id="PF02826">
    <property type="entry name" value="2-Hacid_dh_C"/>
    <property type="match status" value="1"/>
</dbReference>
<keyword evidence="2 4" id="KW-0560">Oxidoreductase</keyword>
<dbReference type="Pfam" id="PF00389">
    <property type="entry name" value="2-Hacid_dh"/>
    <property type="match status" value="1"/>
</dbReference>
<sequence>MKLVSTYPFKPDDAAWMKEKGIQLVPFQTEQELIDSGAYADAEVIVANHRTLQQSFLEKCQSVKWVQVPHIGIERLPMDYLKSRDVIVINARGSLGVPIAEDIITKMLMLSRKSMELHKKQLERSWGGLRGVVNLSGKTLAVIGTGDVGTETAIRARPFGMKVLGINTDGRELPEFDETYTLDQLNEVIGQSDYIALTLPLTDQTANMLGEEQFKRMKPNAILINISRGALIDEEVLLDCLRNRKIGGAGLDVFVEEFKLGKLPPESPFWELDNVLITPHCAGGGDGFDRRFTQGFKYNLEKYMSGSRDDMINVRIYGKGY</sequence>
<protein>
    <submittedName>
        <fullName evidence="7">D-2-hydroxyacid dehydrogenase</fullName>
    </submittedName>
</protein>
<feature type="domain" description="D-isomer specific 2-hydroxyacid dehydrogenase catalytic" evidence="5">
    <location>
        <begin position="10"/>
        <end position="101"/>
    </location>
</feature>
<dbReference type="PANTHER" id="PTHR43333">
    <property type="entry name" value="2-HACID_DH_C DOMAIN-CONTAINING PROTEIN"/>
    <property type="match status" value="1"/>
</dbReference>
<dbReference type="PROSITE" id="PS00671">
    <property type="entry name" value="D_2_HYDROXYACID_DH_3"/>
    <property type="match status" value="1"/>
</dbReference>
<evidence type="ECO:0000313" key="7">
    <source>
        <dbReference type="EMBL" id="TDF98070.1"/>
    </source>
</evidence>
<organism evidence="7 8">
    <name type="scientific">Paenibacillus piri</name>
    <dbReference type="NCBI Taxonomy" id="2547395"/>
    <lineage>
        <taxon>Bacteria</taxon>
        <taxon>Bacillati</taxon>
        <taxon>Bacillota</taxon>
        <taxon>Bacilli</taxon>
        <taxon>Bacillales</taxon>
        <taxon>Paenibacillaceae</taxon>
        <taxon>Paenibacillus</taxon>
    </lineage>
</organism>
<dbReference type="AlphaFoldDB" id="A0A4R5KT57"/>
<evidence type="ECO:0000313" key="8">
    <source>
        <dbReference type="Proteomes" id="UP000295636"/>
    </source>
</evidence>
<dbReference type="RefSeq" id="WP_133227810.1">
    <property type="nucleotide sequence ID" value="NZ_SMRT01000004.1"/>
</dbReference>
<comment type="similarity">
    <text evidence="1 4">Belongs to the D-isomer specific 2-hydroxyacid dehydrogenase family.</text>
</comment>
<evidence type="ECO:0000256" key="1">
    <source>
        <dbReference type="ARBA" id="ARBA00005854"/>
    </source>
</evidence>
<dbReference type="GO" id="GO:0016616">
    <property type="term" value="F:oxidoreductase activity, acting on the CH-OH group of donors, NAD or NADP as acceptor"/>
    <property type="evidence" value="ECO:0007669"/>
    <property type="project" value="InterPro"/>
</dbReference>
<evidence type="ECO:0000256" key="3">
    <source>
        <dbReference type="ARBA" id="ARBA00023027"/>
    </source>
</evidence>
<dbReference type="OrthoDB" id="9805416at2"/>
<dbReference type="InterPro" id="IPR006140">
    <property type="entry name" value="D-isomer_DH_NAD-bd"/>
</dbReference>
<dbReference type="InterPro" id="IPR036291">
    <property type="entry name" value="NAD(P)-bd_dom_sf"/>
</dbReference>
<feature type="domain" description="D-isomer specific 2-hydroxyacid dehydrogenase NAD-binding" evidence="6">
    <location>
        <begin position="105"/>
        <end position="282"/>
    </location>
</feature>
<dbReference type="EMBL" id="SMRT01000004">
    <property type="protein sequence ID" value="TDF98070.1"/>
    <property type="molecule type" value="Genomic_DNA"/>
</dbReference>
<dbReference type="SUPFAM" id="SSF52283">
    <property type="entry name" value="Formate/glycerate dehydrogenase catalytic domain-like"/>
    <property type="match status" value="1"/>
</dbReference>
<evidence type="ECO:0000259" key="6">
    <source>
        <dbReference type="Pfam" id="PF02826"/>
    </source>
</evidence>
<evidence type="ECO:0000256" key="2">
    <source>
        <dbReference type="ARBA" id="ARBA00023002"/>
    </source>
</evidence>